<feature type="signal peptide" evidence="1">
    <location>
        <begin position="1"/>
        <end position="26"/>
    </location>
</feature>
<dbReference type="AlphaFoldDB" id="A0A250IEN9"/>
<dbReference type="KEGG" id="mbd:MEBOL_003685"/>
<name>A0A250IEN9_9BACT</name>
<protein>
    <recommendedName>
        <fullName evidence="4">Tetratricopeptide repeat protein</fullName>
    </recommendedName>
</protein>
<evidence type="ECO:0000313" key="3">
    <source>
        <dbReference type="Proteomes" id="UP000217289"/>
    </source>
</evidence>
<dbReference type="RefSeq" id="WP_095978696.1">
    <property type="nucleotide sequence ID" value="NZ_CP022163.1"/>
</dbReference>
<dbReference type="OrthoDB" id="5525812at2"/>
<dbReference type="EMBL" id="CP022163">
    <property type="protein sequence ID" value="ATB30225.1"/>
    <property type="molecule type" value="Genomic_DNA"/>
</dbReference>
<proteinExistence type="predicted"/>
<keyword evidence="3" id="KW-1185">Reference proteome</keyword>
<reference evidence="2 3" key="1">
    <citation type="submission" date="2017-06" db="EMBL/GenBank/DDBJ databases">
        <authorList>
            <person name="Kim H.J."/>
            <person name="Triplett B.A."/>
        </authorList>
    </citation>
    <scope>NUCLEOTIDE SEQUENCE [LARGE SCALE GENOMIC DNA]</scope>
    <source>
        <strain evidence="2 3">DSM 14713</strain>
    </source>
</reference>
<keyword evidence="1" id="KW-0732">Signal</keyword>
<gene>
    <name evidence="2" type="ORF">MEBOL_003685</name>
</gene>
<evidence type="ECO:0008006" key="4">
    <source>
        <dbReference type="Google" id="ProtNLM"/>
    </source>
</evidence>
<evidence type="ECO:0000256" key="1">
    <source>
        <dbReference type="SAM" id="SignalP"/>
    </source>
</evidence>
<accession>A0A250IEN9</accession>
<organism evidence="2 3">
    <name type="scientific">Melittangium boletus DSM 14713</name>
    <dbReference type="NCBI Taxonomy" id="1294270"/>
    <lineage>
        <taxon>Bacteria</taxon>
        <taxon>Pseudomonadati</taxon>
        <taxon>Myxococcota</taxon>
        <taxon>Myxococcia</taxon>
        <taxon>Myxococcales</taxon>
        <taxon>Cystobacterineae</taxon>
        <taxon>Archangiaceae</taxon>
        <taxon>Melittangium</taxon>
    </lineage>
</organism>
<dbReference type="Proteomes" id="UP000217289">
    <property type="component" value="Chromosome"/>
</dbReference>
<evidence type="ECO:0000313" key="2">
    <source>
        <dbReference type="EMBL" id="ATB30225.1"/>
    </source>
</evidence>
<sequence>MRAMFHKRILPVILLLVWASAPTAQADGRATVDVSNFIGAISRLYGQLEYEEAFAQIELARQRPLATRDVITLYLYEGILLFEMGRLTDAGDAFQMALMLNTDAKLPERVAPKVEAHLESIRKLVKQDLESSAQVASALVEEDGKDYAQLLAPLPQRAAPKEVVDTSSCSSSPVNALGRTLKAQQLWRIATMEQMLCARGRLRGSIVSILSDLHQRMMLADSSYKRLLISQEISKASREFSVYPEEAAWSTAKALLPRAASEIDPDDMEIPMPVPPEGAEAESIPDDEPRDLFGCQVVVAAECERLMRRMLLLQEQSAAMSPSSRQSASRELFRLGRRIRDADSREALVDASRAIDFWSRKWR</sequence>
<feature type="chain" id="PRO_5011970361" description="Tetratricopeptide repeat protein" evidence="1">
    <location>
        <begin position="27"/>
        <end position="363"/>
    </location>
</feature>